<evidence type="ECO:0000256" key="2">
    <source>
        <dbReference type="ARBA" id="ARBA00022737"/>
    </source>
</evidence>
<accession>A0A2H6LJX7</accession>
<dbReference type="Gene3D" id="2.60.40.2030">
    <property type="match status" value="1"/>
</dbReference>
<evidence type="ECO:0000313" key="6">
    <source>
        <dbReference type="EMBL" id="GBE93521.1"/>
    </source>
</evidence>
<dbReference type="SUPFAM" id="SSF51120">
    <property type="entry name" value="beta-Roll"/>
    <property type="match status" value="2"/>
</dbReference>
<evidence type="ECO:0000313" key="7">
    <source>
        <dbReference type="Proteomes" id="UP000236527"/>
    </source>
</evidence>
<dbReference type="Gene3D" id="3.60.10.10">
    <property type="entry name" value="Endonuclease/exonuclease/phosphatase"/>
    <property type="match status" value="1"/>
</dbReference>
<sequence length="1321" mass="138212">MAIEFNGSYSENFDSLASSGSSSVLPSGWALLETGTSANVNGQYTAGTGSNNAGDIYSFGATGSSERAFGTLRSGTLNPSIGTSFTNTTGSTITTLNLSYRGEQWRLGAANRGSDRLDFQYSLDATSLNTGTWVDVDNLDFNSPVTTGTVGALDGNTNSSQITTTITGLNIPNGATFWFRWLDFDVANADDGLAIDNFSLSTGVTPPAVPTVAIATTDATAAEAASDPGTFRITRTGDTTNALTVNYTVAGGADQTDYTPNLTGNVTIPVGQSFVDVTITPVDDSLVEGNETVTLTLVDTADYNLGATATATVTIADNDVAPGAVRIHDIQGTAHISPLNGQGVVNVAGIVTAIASNGFYIQDPTPDNNDATSEGIFVFTGTTSAILSTRTVGEAVLVTGTVSEFRPANNSNNLTITQIGNNNNVQSLSVSAWTDAPTTTITPTILGNGGRTIPTLVINDDFTTSGNVETGGDFDSVNEGIDFYESLEGMLVQINNPVTTSPSANFGTSEEIWVLADNGANATSRTERGGSLITATDSNPERIQVDDLINGSITLPSVNVGAQLSTITGVVNYDFNNYEVLVPSAPTVVQPSTLQREVTNLTGNADQLTVATFNVENLDPGDGATQFNNLANRIVNNLRSPDIISLEEIQDNNGATNDSVVDASVTYQTLIDAIAASGGPTYQYRQINPVDDTNGGEPGGNIRVGFLFNPNRVSFVDRPGGGSTTNISVTNVDGTPTLSTSPGLIDPTNPAFNSSRKPLVGEFVFNGQSVYLIGNHFNSKGGDQPLFGPSQPPVLSSEAQRQQQATIVRNFVQEILAIDPNANVVVLGDLNDFEFSNPLTTLESAGLTSLIETLPANERYTYNFQGNAQVLDHILASQNLVNNLDGYDVVHINSEFFDQDSDHDPVVARFNLPPANQAPTAVIFNNTVTSINENTNTSDRIKVADIAITDDGRGTNNLSVTGADASFFEIDNSVLYLRANTNLDFETRSNYGVTVAVDDPTVGTTPDATANFSLAVNNVNETPTARNDSTTTTDIQPVIINVLTNDSDPDSNPLTINSFTNPTTGNLVRNNDNTFTYTPQIGFTGADSFTYTVSDGNLTSTATVNLTVTLGSNQINGTNGSDILLGTSRIDVIRSLGGNDIISGLGNNDVIYGGDGNDIIDGGAGNDSLYGENGSDIVYGGDGNDTLNGGAGDDMLLGDAGNDTLIGGLGRDILAGGNGRDSFYLNNGAGNSDIITDLVSGIDSLVVSQLEFGLNQVLGTLDPGLFRLGSSASTASDRFIYDRSTGKLFFDQDGIGSVAKVQIGQLSNRPTLSNTDFTVIA</sequence>
<keyword evidence="3" id="KW-0106">Calcium</keyword>
<dbReference type="GO" id="GO:0004527">
    <property type="term" value="F:exonuclease activity"/>
    <property type="evidence" value="ECO:0007669"/>
    <property type="project" value="UniProtKB-KW"/>
</dbReference>
<comment type="caution">
    <text evidence="6">The sequence shown here is derived from an EMBL/GenBank/DDBJ whole genome shotgun (WGS) entry which is preliminary data.</text>
</comment>
<evidence type="ECO:0000256" key="4">
    <source>
        <dbReference type="SAM" id="MobiDB-lite"/>
    </source>
</evidence>
<dbReference type="RefSeq" id="WP_103125530.1">
    <property type="nucleotide sequence ID" value="NZ_DF978431.1"/>
</dbReference>
<dbReference type="PANTHER" id="PTHR42834">
    <property type="entry name" value="ENDONUCLEASE/EXONUCLEASE/PHOSPHATASE FAMILY PROTEIN (AFU_ORTHOLOGUE AFUA_3G09210)"/>
    <property type="match status" value="1"/>
</dbReference>
<dbReference type="SUPFAM" id="SSF56219">
    <property type="entry name" value="DNase I-like"/>
    <property type="match status" value="1"/>
</dbReference>
<protein>
    <submittedName>
        <fullName evidence="6">Endonuclease/exonuclease/phosphatase</fullName>
    </submittedName>
</protein>
<keyword evidence="7" id="KW-1185">Reference proteome</keyword>
<evidence type="ECO:0000259" key="5">
    <source>
        <dbReference type="PROSITE" id="PS50268"/>
    </source>
</evidence>
<dbReference type="InterPro" id="IPR038081">
    <property type="entry name" value="CalX-like_sf"/>
</dbReference>
<dbReference type="CDD" id="cd04486">
    <property type="entry name" value="YhcR_OBF_like"/>
    <property type="match status" value="1"/>
</dbReference>
<proteinExistence type="predicted"/>
<evidence type="ECO:0000256" key="1">
    <source>
        <dbReference type="ARBA" id="ARBA00022729"/>
    </source>
</evidence>
<keyword evidence="6" id="KW-0255">Endonuclease</keyword>
<gene>
    <name evidence="6" type="ORF">NCWK1_3284</name>
</gene>
<dbReference type="Pfam" id="PF19580">
    <property type="entry name" value="Exo_endo_phos_3"/>
    <property type="match status" value="1"/>
</dbReference>
<dbReference type="GO" id="GO:0007154">
    <property type="term" value="P:cell communication"/>
    <property type="evidence" value="ECO:0007669"/>
    <property type="project" value="InterPro"/>
</dbReference>
<dbReference type="Gene3D" id="2.150.10.10">
    <property type="entry name" value="Serralysin-like metalloprotease, C-terminal"/>
    <property type="match status" value="2"/>
</dbReference>
<keyword evidence="6" id="KW-0269">Exonuclease</keyword>
<keyword evidence="1" id="KW-0732">Signal</keyword>
<evidence type="ECO:0000256" key="3">
    <source>
        <dbReference type="ARBA" id="ARBA00022837"/>
    </source>
</evidence>
<dbReference type="InterPro" id="IPR002126">
    <property type="entry name" value="Cadherin-like_dom"/>
</dbReference>
<dbReference type="InterPro" id="IPR005135">
    <property type="entry name" value="Endo/exonuclease/phosphatase"/>
</dbReference>
<dbReference type="GO" id="GO:0005509">
    <property type="term" value="F:calcium ion binding"/>
    <property type="evidence" value="ECO:0007669"/>
    <property type="project" value="InterPro"/>
</dbReference>
<dbReference type="InterPro" id="IPR011049">
    <property type="entry name" value="Serralysin-like_metalloprot_C"/>
</dbReference>
<feature type="domain" description="Cadherin" evidence="5">
    <location>
        <begin position="930"/>
        <end position="1039"/>
    </location>
</feature>
<dbReference type="SUPFAM" id="SSF141072">
    <property type="entry name" value="CalX-like"/>
    <property type="match status" value="1"/>
</dbReference>
<keyword evidence="2" id="KW-0677">Repeat</keyword>
<dbReference type="GO" id="GO:0007156">
    <property type="term" value="P:homophilic cell adhesion via plasma membrane adhesion molecules"/>
    <property type="evidence" value="ECO:0007669"/>
    <property type="project" value="InterPro"/>
</dbReference>
<reference evidence="7" key="1">
    <citation type="journal article" date="2018" name="Genome Announc.">
        <title>Draft Genome Sequence of the Nitrogen-Fixing and Hormogonia-Inducing Cyanobacterium Nostoc cycadae Strain WK-1, Isolated from the Coralloid Roots of Cycas revoluta.</title>
        <authorList>
            <person name="Kanesaki Y."/>
            <person name="Hirose M."/>
            <person name="Hirose Y."/>
            <person name="Fujisawa T."/>
            <person name="Nakamura Y."/>
            <person name="Watanabe S."/>
            <person name="Matsunaga S."/>
            <person name="Uchida H."/>
            <person name="Murakami A."/>
        </authorList>
    </citation>
    <scope>NUCLEOTIDE SEQUENCE [LARGE SCALE GENOMIC DNA]</scope>
    <source>
        <strain evidence="7">WK-1</strain>
    </source>
</reference>
<name>A0A2H6LJX7_9NOSO</name>
<dbReference type="InterPro" id="IPR001343">
    <property type="entry name" value="Hemolysn_Ca-bd"/>
</dbReference>
<dbReference type="PRINTS" id="PR00313">
    <property type="entry name" value="CABNDNGRPT"/>
</dbReference>
<dbReference type="Proteomes" id="UP000236527">
    <property type="component" value="Unassembled WGS sequence"/>
</dbReference>
<dbReference type="SMART" id="SM00237">
    <property type="entry name" value="Calx_beta"/>
    <property type="match status" value="1"/>
</dbReference>
<feature type="region of interest" description="Disordered" evidence="4">
    <location>
        <begin position="718"/>
        <end position="750"/>
    </location>
</feature>
<dbReference type="GO" id="GO:0016020">
    <property type="term" value="C:membrane"/>
    <property type="evidence" value="ECO:0007669"/>
    <property type="project" value="InterPro"/>
</dbReference>
<dbReference type="GO" id="GO:0004519">
    <property type="term" value="F:endonuclease activity"/>
    <property type="evidence" value="ECO:0007669"/>
    <property type="project" value="UniProtKB-KW"/>
</dbReference>
<dbReference type="Gene3D" id="2.60.40.60">
    <property type="entry name" value="Cadherins"/>
    <property type="match status" value="1"/>
</dbReference>
<dbReference type="PANTHER" id="PTHR42834:SF1">
    <property type="entry name" value="ENDONUCLEASE_EXONUCLEASE_PHOSPHATASE FAMILY PROTEIN (AFU_ORTHOLOGUE AFUA_3G09210)"/>
    <property type="match status" value="1"/>
</dbReference>
<organism evidence="6 7">
    <name type="scientific">Nostoc cycadae WK-1</name>
    <dbReference type="NCBI Taxonomy" id="1861711"/>
    <lineage>
        <taxon>Bacteria</taxon>
        <taxon>Bacillati</taxon>
        <taxon>Cyanobacteriota</taxon>
        <taxon>Cyanophyceae</taxon>
        <taxon>Nostocales</taxon>
        <taxon>Nostocaceae</taxon>
        <taxon>Nostoc</taxon>
    </lineage>
</organism>
<dbReference type="Pfam" id="PF17963">
    <property type="entry name" value="Big_9"/>
    <property type="match status" value="1"/>
</dbReference>
<dbReference type="InterPro" id="IPR003644">
    <property type="entry name" value="Calx_beta"/>
</dbReference>
<dbReference type="EMBL" id="BDGE01000059">
    <property type="protein sequence ID" value="GBE93521.1"/>
    <property type="molecule type" value="Genomic_DNA"/>
</dbReference>
<dbReference type="PROSITE" id="PS50268">
    <property type="entry name" value="CADHERIN_2"/>
    <property type="match status" value="1"/>
</dbReference>
<keyword evidence="6" id="KW-0540">Nuclease</keyword>
<keyword evidence="6" id="KW-0378">Hydrolase</keyword>
<dbReference type="InterPro" id="IPR036691">
    <property type="entry name" value="Endo/exonu/phosph_ase_sf"/>
</dbReference>
<feature type="compositionally biased region" description="Polar residues" evidence="4">
    <location>
        <begin position="724"/>
        <end position="742"/>
    </location>
</feature>
<dbReference type="Pfam" id="PF00353">
    <property type="entry name" value="HemolysinCabind"/>
    <property type="match status" value="3"/>
</dbReference>
<dbReference type="CDD" id="cd10283">
    <property type="entry name" value="MnuA_DNase1-like"/>
    <property type="match status" value="1"/>
</dbReference>